<sequence>MPTEWGIPFTEHIMVEELPAHFWAPSYLLTYDGTSDSAEHIRKFNNATLLHSKNYRKSTISIFGVIGREETLRAYIHHFNIAILEVPIAHLEVLVNAFAQGRHGGPLFESLAKKPTTEFFDVLVRAEKYMNLYDAWLVKKNDRDKRKENELASTSKARREP</sequence>
<keyword evidence="2" id="KW-1185">Reference proteome</keyword>
<dbReference type="AlphaFoldDB" id="A0AAE1WJ33"/>
<proteinExistence type="predicted"/>
<gene>
    <name evidence="1" type="ORF">Sango_1880100</name>
</gene>
<dbReference type="EMBL" id="JACGWL010000010">
    <property type="protein sequence ID" value="KAK4394093.1"/>
    <property type="molecule type" value="Genomic_DNA"/>
</dbReference>
<reference evidence="1" key="2">
    <citation type="journal article" date="2024" name="Plant">
        <title>Genomic evolution and insights into agronomic trait innovations of Sesamum species.</title>
        <authorList>
            <person name="Miao H."/>
            <person name="Wang L."/>
            <person name="Qu L."/>
            <person name="Liu H."/>
            <person name="Sun Y."/>
            <person name="Le M."/>
            <person name="Wang Q."/>
            <person name="Wei S."/>
            <person name="Zheng Y."/>
            <person name="Lin W."/>
            <person name="Duan Y."/>
            <person name="Cao H."/>
            <person name="Xiong S."/>
            <person name="Wang X."/>
            <person name="Wei L."/>
            <person name="Li C."/>
            <person name="Ma Q."/>
            <person name="Ju M."/>
            <person name="Zhao R."/>
            <person name="Li G."/>
            <person name="Mu C."/>
            <person name="Tian Q."/>
            <person name="Mei H."/>
            <person name="Zhang T."/>
            <person name="Gao T."/>
            <person name="Zhang H."/>
        </authorList>
    </citation>
    <scope>NUCLEOTIDE SEQUENCE</scope>
    <source>
        <strain evidence="1">K16</strain>
    </source>
</reference>
<evidence type="ECO:0000313" key="2">
    <source>
        <dbReference type="Proteomes" id="UP001289374"/>
    </source>
</evidence>
<accession>A0AAE1WJ33</accession>
<organism evidence="1 2">
    <name type="scientific">Sesamum angolense</name>
    <dbReference type="NCBI Taxonomy" id="2727404"/>
    <lineage>
        <taxon>Eukaryota</taxon>
        <taxon>Viridiplantae</taxon>
        <taxon>Streptophyta</taxon>
        <taxon>Embryophyta</taxon>
        <taxon>Tracheophyta</taxon>
        <taxon>Spermatophyta</taxon>
        <taxon>Magnoliopsida</taxon>
        <taxon>eudicotyledons</taxon>
        <taxon>Gunneridae</taxon>
        <taxon>Pentapetalae</taxon>
        <taxon>asterids</taxon>
        <taxon>lamiids</taxon>
        <taxon>Lamiales</taxon>
        <taxon>Pedaliaceae</taxon>
        <taxon>Sesamum</taxon>
    </lineage>
</organism>
<evidence type="ECO:0000313" key="1">
    <source>
        <dbReference type="EMBL" id="KAK4394093.1"/>
    </source>
</evidence>
<reference evidence="1" key="1">
    <citation type="submission" date="2020-06" db="EMBL/GenBank/DDBJ databases">
        <authorList>
            <person name="Li T."/>
            <person name="Hu X."/>
            <person name="Zhang T."/>
            <person name="Song X."/>
            <person name="Zhang H."/>
            <person name="Dai N."/>
            <person name="Sheng W."/>
            <person name="Hou X."/>
            <person name="Wei L."/>
        </authorList>
    </citation>
    <scope>NUCLEOTIDE SEQUENCE</scope>
    <source>
        <strain evidence="1">K16</strain>
        <tissue evidence="1">Leaf</tissue>
    </source>
</reference>
<dbReference type="Proteomes" id="UP001289374">
    <property type="component" value="Unassembled WGS sequence"/>
</dbReference>
<name>A0AAE1WJ33_9LAMI</name>
<comment type="caution">
    <text evidence="1">The sequence shown here is derived from an EMBL/GenBank/DDBJ whole genome shotgun (WGS) entry which is preliminary data.</text>
</comment>
<protein>
    <submittedName>
        <fullName evidence="1">Uncharacterized protein</fullName>
    </submittedName>
</protein>